<evidence type="ECO:0000313" key="3">
    <source>
        <dbReference type="EMBL" id="KFD59488.1"/>
    </source>
</evidence>
<dbReference type="EMBL" id="KL367546">
    <property type="protein sequence ID" value="KFD64979.1"/>
    <property type="molecule type" value="Genomic_DNA"/>
</dbReference>
<dbReference type="EMBL" id="KL363679">
    <property type="protein sequence ID" value="KFD45176.1"/>
    <property type="molecule type" value="Genomic_DNA"/>
</dbReference>
<evidence type="ECO:0000313" key="2">
    <source>
        <dbReference type="EMBL" id="KFD47573.1"/>
    </source>
</evidence>
<dbReference type="EMBL" id="KL367887">
    <property type="protein sequence ID" value="KFD59488.1"/>
    <property type="molecule type" value="Genomic_DNA"/>
</dbReference>
<dbReference type="EMBL" id="KL363321">
    <property type="protein sequence ID" value="KFD47573.1"/>
    <property type="molecule type" value="Genomic_DNA"/>
</dbReference>
<evidence type="ECO:0000313" key="4">
    <source>
        <dbReference type="EMBL" id="KFD64979.1"/>
    </source>
</evidence>
<evidence type="ECO:0000313" key="5">
    <source>
        <dbReference type="Proteomes" id="UP000030764"/>
    </source>
</evidence>
<dbReference type="AlphaFoldDB" id="A0A085N683"/>
<sequence>MLSRLNVLSRPNKECSLAIVSARKDVDEQCGRTEIADCPPSRAEVSQGREYERTNDRDRAPACLRISINAGLVLG</sequence>
<organism evidence="4">
    <name type="scientific">Trichuris suis</name>
    <name type="common">pig whipworm</name>
    <dbReference type="NCBI Taxonomy" id="68888"/>
    <lineage>
        <taxon>Eukaryota</taxon>
        <taxon>Metazoa</taxon>
        <taxon>Ecdysozoa</taxon>
        <taxon>Nematoda</taxon>
        <taxon>Enoplea</taxon>
        <taxon>Dorylaimia</taxon>
        <taxon>Trichinellida</taxon>
        <taxon>Trichuridae</taxon>
        <taxon>Trichuris</taxon>
    </lineage>
</organism>
<reference evidence="4 5" key="1">
    <citation type="journal article" date="2014" name="Nat. Genet.">
        <title>Genome and transcriptome of the porcine whipworm Trichuris suis.</title>
        <authorList>
            <person name="Jex A.R."/>
            <person name="Nejsum P."/>
            <person name="Schwarz E.M."/>
            <person name="Hu L."/>
            <person name="Young N.D."/>
            <person name="Hall R.S."/>
            <person name="Korhonen P.K."/>
            <person name="Liao S."/>
            <person name="Thamsborg S."/>
            <person name="Xia J."/>
            <person name="Xu P."/>
            <person name="Wang S."/>
            <person name="Scheerlinck J.P."/>
            <person name="Hofmann A."/>
            <person name="Sternberg P.W."/>
            <person name="Wang J."/>
            <person name="Gasser R.B."/>
        </authorList>
    </citation>
    <scope>NUCLEOTIDE SEQUENCE [LARGE SCALE GENOMIC DNA]</scope>
    <source>
        <strain evidence="4">DCEP-RM93F</strain>
        <strain evidence="1">DCEP-RM93M</strain>
    </source>
</reference>
<evidence type="ECO:0000313" key="1">
    <source>
        <dbReference type="EMBL" id="KFD45176.1"/>
    </source>
</evidence>
<dbReference type="Proteomes" id="UP000030764">
    <property type="component" value="Unassembled WGS sequence"/>
</dbReference>
<dbReference type="Proteomes" id="UP000030758">
    <property type="component" value="Unassembled WGS sequence"/>
</dbReference>
<protein>
    <submittedName>
        <fullName evidence="4">Uncharacterized protein</fullName>
    </submittedName>
</protein>
<gene>
    <name evidence="2" type="ORF">M513_11537</name>
    <name evidence="1" type="ORF">M513_13947</name>
    <name evidence="4" type="ORF">M514_22828</name>
    <name evidence="3" type="ORF">M514_28335</name>
</gene>
<keyword evidence="5" id="KW-1185">Reference proteome</keyword>
<proteinExistence type="predicted"/>
<name>A0A085N683_9BILA</name>
<accession>A0A085N683</accession>